<dbReference type="GO" id="GO:0008146">
    <property type="term" value="F:sulfotransferase activity"/>
    <property type="evidence" value="ECO:0007669"/>
    <property type="project" value="InterPro"/>
</dbReference>
<keyword evidence="2" id="KW-0325">Glycoprotein</keyword>
<keyword evidence="5" id="KW-1185">Reference proteome</keyword>
<evidence type="ECO:0000256" key="1">
    <source>
        <dbReference type="ARBA" id="ARBA00022679"/>
    </source>
</evidence>
<sequence>MGVVDFLIIGAPKSGTTSLYNYLKQHPGVFLPELKEPKYFALKDVDLTSLTGNPVAIDQIRHSTVTTWTDYQSLFEGAQAQQLRGEASPIYFHNAQAPTNIKALVPEVKLIVILRDPVSAVYSDWLHNINEGFEDIYDLHKALTAWSSYRETNKYIPYLDYLTKRYYGRHLQRYYTLFPKEQVLVLFYEDLLQDASLVMNQVTDFLGLSQHNLSYTQVHMKGRGKPVFTTLHRWGKMLHHQSSSVVNNRYTRRLVVEIDKINRKKALLSREERMYLESLFQDDIRLLEELTQRNLTHWRSGNERR</sequence>
<dbReference type="EMBL" id="FNFO01000007">
    <property type="protein sequence ID" value="SDL60251.1"/>
    <property type="molecule type" value="Genomic_DNA"/>
</dbReference>
<accession>A0A1G9LE80</accession>
<dbReference type="Gene3D" id="3.40.50.300">
    <property type="entry name" value="P-loop containing nucleotide triphosphate hydrolases"/>
    <property type="match status" value="1"/>
</dbReference>
<dbReference type="RefSeq" id="WP_089684230.1">
    <property type="nucleotide sequence ID" value="NZ_FNFO01000007.1"/>
</dbReference>
<dbReference type="InterPro" id="IPR037359">
    <property type="entry name" value="NST/OST"/>
</dbReference>
<protein>
    <submittedName>
        <fullName evidence="4">Sulfotransferase domain-containing protein</fullName>
    </submittedName>
</protein>
<dbReference type="Pfam" id="PF00685">
    <property type="entry name" value="Sulfotransfer_1"/>
    <property type="match status" value="1"/>
</dbReference>
<dbReference type="InterPro" id="IPR000863">
    <property type="entry name" value="Sulfotransferase_dom"/>
</dbReference>
<evidence type="ECO:0000313" key="4">
    <source>
        <dbReference type="EMBL" id="SDL60251.1"/>
    </source>
</evidence>
<dbReference type="PANTHER" id="PTHR10605">
    <property type="entry name" value="HEPARAN SULFATE SULFOTRANSFERASE"/>
    <property type="match status" value="1"/>
</dbReference>
<dbReference type="SUPFAM" id="SSF52540">
    <property type="entry name" value="P-loop containing nucleoside triphosphate hydrolases"/>
    <property type="match status" value="1"/>
</dbReference>
<dbReference type="PANTHER" id="PTHR10605:SF56">
    <property type="entry name" value="BIFUNCTIONAL HEPARAN SULFATE N-DEACETYLASE_N-SULFOTRANSFERASE"/>
    <property type="match status" value="1"/>
</dbReference>
<gene>
    <name evidence="4" type="ORF">SAMN05421823_10722</name>
</gene>
<keyword evidence="1 4" id="KW-0808">Transferase</keyword>
<reference evidence="4 5" key="1">
    <citation type="submission" date="2016-10" db="EMBL/GenBank/DDBJ databases">
        <authorList>
            <person name="de Groot N.N."/>
        </authorList>
    </citation>
    <scope>NUCLEOTIDE SEQUENCE [LARGE SCALE GENOMIC DNA]</scope>
    <source>
        <strain evidence="4 5">DSM 25186</strain>
    </source>
</reference>
<dbReference type="OrthoDB" id="981508at2"/>
<dbReference type="Proteomes" id="UP000198510">
    <property type="component" value="Unassembled WGS sequence"/>
</dbReference>
<feature type="domain" description="Sulfotransferase" evidence="3">
    <location>
        <begin position="5"/>
        <end position="212"/>
    </location>
</feature>
<dbReference type="AlphaFoldDB" id="A0A1G9LE80"/>
<evidence type="ECO:0000313" key="5">
    <source>
        <dbReference type="Proteomes" id="UP000198510"/>
    </source>
</evidence>
<dbReference type="STRING" id="1075417.SAMN05421823_10722"/>
<organism evidence="4 5">
    <name type="scientific">Catalinimonas alkaloidigena</name>
    <dbReference type="NCBI Taxonomy" id="1075417"/>
    <lineage>
        <taxon>Bacteria</taxon>
        <taxon>Pseudomonadati</taxon>
        <taxon>Bacteroidota</taxon>
        <taxon>Cytophagia</taxon>
        <taxon>Cytophagales</taxon>
        <taxon>Catalimonadaceae</taxon>
        <taxon>Catalinimonas</taxon>
    </lineage>
</organism>
<evidence type="ECO:0000259" key="3">
    <source>
        <dbReference type="Pfam" id="PF00685"/>
    </source>
</evidence>
<dbReference type="InterPro" id="IPR027417">
    <property type="entry name" value="P-loop_NTPase"/>
</dbReference>
<name>A0A1G9LE80_9BACT</name>
<proteinExistence type="predicted"/>
<evidence type="ECO:0000256" key="2">
    <source>
        <dbReference type="ARBA" id="ARBA00023180"/>
    </source>
</evidence>